<proteinExistence type="predicted"/>
<accession>A0A0F8XYU2</accession>
<feature type="non-terminal residue" evidence="1">
    <location>
        <position position="1"/>
    </location>
</feature>
<protein>
    <submittedName>
        <fullName evidence="1">Uncharacterized protein</fullName>
    </submittedName>
</protein>
<reference evidence="1" key="1">
    <citation type="journal article" date="2015" name="Nature">
        <title>Complex archaea that bridge the gap between prokaryotes and eukaryotes.</title>
        <authorList>
            <person name="Spang A."/>
            <person name="Saw J.H."/>
            <person name="Jorgensen S.L."/>
            <person name="Zaremba-Niedzwiedzka K."/>
            <person name="Martijn J."/>
            <person name="Lind A.E."/>
            <person name="van Eijk R."/>
            <person name="Schleper C."/>
            <person name="Guy L."/>
            <person name="Ettema T.J."/>
        </authorList>
    </citation>
    <scope>NUCLEOTIDE SEQUENCE</scope>
</reference>
<sequence length="147" mass="17006">QPVQPPEVSENKCLQCKFWTDGCFKDTDSPDCFQYSMLQPKSIPEVSDGEVVCCATCTLMKNDRCGSKEKCYNFDKHIYTPYQSHHPQPISEERIEEVIVEVERMHPYKKPGARESYYEYAEGWSDACDILGERFKAIFTELGLNKD</sequence>
<evidence type="ECO:0000313" key="1">
    <source>
        <dbReference type="EMBL" id="KKK74267.1"/>
    </source>
</evidence>
<comment type="caution">
    <text evidence="1">The sequence shown here is derived from an EMBL/GenBank/DDBJ whole genome shotgun (WGS) entry which is preliminary data.</text>
</comment>
<gene>
    <name evidence="1" type="ORF">LCGC14_2885500</name>
</gene>
<name>A0A0F8XYU2_9ZZZZ</name>
<organism evidence="1">
    <name type="scientific">marine sediment metagenome</name>
    <dbReference type="NCBI Taxonomy" id="412755"/>
    <lineage>
        <taxon>unclassified sequences</taxon>
        <taxon>metagenomes</taxon>
        <taxon>ecological metagenomes</taxon>
    </lineage>
</organism>
<dbReference type="EMBL" id="LAZR01056401">
    <property type="protein sequence ID" value="KKK74267.1"/>
    <property type="molecule type" value="Genomic_DNA"/>
</dbReference>
<dbReference type="AlphaFoldDB" id="A0A0F8XYU2"/>